<proteinExistence type="predicted"/>
<dbReference type="Proteomes" id="UP000826146">
    <property type="component" value="Chromosome"/>
</dbReference>
<accession>A0ABM7SD93</accession>
<evidence type="ECO:0000313" key="2">
    <source>
        <dbReference type="Proteomes" id="UP000826146"/>
    </source>
</evidence>
<dbReference type="Gene3D" id="1.25.40.10">
    <property type="entry name" value="Tetratricopeptide repeat domain"/>
    <property type="match status" value="1"/>
</dbReference>
<gene>
    <name evidence="1" type="ORF">NHP190012_03360</name>
</gene>
<dbReference type="EMBL" id="AP024819">
    <property type="protein sequence ID" value="BCZ18694.1"/>
    <property type="molecule type" value="Genomic_DNA"/>
</dbReference>
<organism evidence="1 2">
    <name type="scientific">Helicobacter gastrofelis</name>
    <dbReference type="NCBI Taxonomy" id="2849642"/>
    <lineage>
        <taxon>Bacteria</taxon>
        <taxon>Pseudomonadati</taxon>
        <taxon>Campylobacterota</taxon>
        <taxon>Epsilonproteobacteria</taxon>
        <taxon>Campylobacterales</taxon>
        <taxon>Helicobacteraceae</taxon>
        <taxon>Helicobacter</taxon>
    </lineage>
</organism>
<name>A0ABM7SD93_9HELI</name>
<dbReference type="SUPFAM" id="SSF81901">
    <property type="entry name" value="HCP-like"/>
    <property type="match status" value="1"/>
</dbReference>
<evidence type="ECO:0000313" key="1">
    <source>
        <dbReference type="EMBL" id="BCZ18694.1"/>
    </source>
</evidence>
<dbReference type="RefSeq" id="WP_221272181.1">
    <property type="nucleotide sequence ID" value="NZ_AP024819.1"/>
</dbReference>
<keyword evidence="2" id="KW-1185">Reference proteome</keyword>
<sequence>MVKAKEASSIEANGGTEGVVYLNAAKEAYDNKDYAEATKYYLKAGEAGEAKAYFKLATLFSRGENVVKDVGKGFE</sequence>
<reference evidence="1 2" key="1">
    <citation type="submission" date="2021-07" db="EMBL/GenBank/DDBJ databases">
        <title>Novel Helicobacter sp. Isolated from a cat.</title>
        <authorList>
            <person name="Rimbara E."/>
            <person name="Suzuki M."/>
        </authorList>
    </citation>
    <scope>NUCLEOTIDE SEQUENCE [LARGE SCALE GENOMIC DNA]</scope>
    <source>
        <strain evidence="2">NHP19-012</strain>
    </source>
</reference>
<evidence type="ECO:0008006" key="3">
    <source>
        <dbReference type="Google" id="ProtNLM"/>
    </source>
</evidence>
<protein>
    <recommendedName>
        <fullName evidence="3">Beta-lactamase</fullName>
    </recommendedName>
</protein>
<dbReference type="InterPro" id="IPR011990">
    <property type="entry name" value="TPR-like_helical_dom_sf"/>
</dbReference>